<evidence type="ECO:0000256" key="4">
    <source>
        <dbReference type="ARBA" id="ARBA00022692"/>
    </source>
</evidence>
<dbReference type="InterPro" id="IPR011701">
    <property type="entry name" value="MFS"/>
</dbReference>
<feature type="transmembrane region" description="Helical" evidence="9">
    <location>
        <begin position="186"/>
        <end position="203"/>
    </location>
</feature>
<keyword evidence="4 9" id="KW-0812">Transmembrane</keyword>
<feature type="transmembrane region" description="Helical" evidence="9">
    <location>
        <begin position="52"/>
        <end position="72"/>
    </location>
</feature>
<organism evidence="11 12">
    <name type="scientific">Spirosoma agri</name>
    <dbReference type="NCBI Taxonomy" id="1987381"/>
    <lineage>
        <taxon>Bacteria</taxon>
        <taxon>Pseudomonadati</taxon>
        <taxon>Bacteroidota</taxon>
        <taxon>Cytophagia</taxon>
        <taxon>Cytophagales</taxon>
        <taxon>Cytophagaceae</taxon>
        <taxon>Spirosoma</taxon>
    </lineage>
</organism>
<keyword evidence="5 9" id="KW-1133">Transmembrane helix</keyword>
<gene>
    <name evidence="11" type="ORF">GK091_07890</name>
</gene>
<evidence type="ECO:0000259" key="10">
    <source>
        <dbReference type="PROSITE" id="PS50850"/>
    </source>
</evidence>
<dbReference type="SUPFAM" id="SSF103473">
    <property type="entry name" value="MFS general substrate transporter"/>
    <property type="match status" value="1"/>
</dbReference>
<dbReference type="GO" id="GO:0022857">
    <property type="term" value="F:transmembrane transporter activity"/>
    <property type="evidence" value="ECO:0007669"/>
    <property type="project" value="InterPro"/>
</dbReference>
<protein>
    <recommendedName>
        <fullName evidence="8">Multidrug efflux pump Tap</fullName>
    </recommendedName>
</protein>
<evidence type="ECO:0000256" key="2">
    <source>
        <dbReference type="ARBA" id="ARBA00022448"/>
    </source>
</evidence>
<dbReference type="Proteomes" id="UP000477386">
    <property type="component" value="Unassembled WGS sequence"/>
</dbReference>
<dbReference type="GO" id="GO:0005886">
    <property type="term" value="C:plasma membrane"/>
    <property type="evidence" value="ECO:0007669"/>
    <property type="project" value="UniProtKB-SubCell"/>
</dbReference>
<feature type="transmembrane region" description="Helical" evidence="9">
    <location>
        <begin position="155"/>
        <end position="180"/>
    </location>
</feature>
<keyword evidence="2" id="KW-0813">Transport</keyword>
<dbReference type="InterPro" id="IPR020846">
    <property type="entry name" value="MFS_dom"/>
</dbReference>
<keyword evidence="12" id="KW-1185">Reference proteome</keyword>
<comment type="caution">
    <text evidence="11">The sequence shown here is derived from an EMBL/GenBank/DDBJ whole genome shotgun (WGS) entry which is preliminary data.</text>
</comment>
<comment type="subcellular location">
    <subcellularLocation>
        <location evidence="1">Cell membrane</location>
        <topology evidence="1">Multi-pass membrane protein</topology>
    </subcellularLocation>
</comment>
<dbReference type="CDD" id="cd06173">
    <property type="entry name" value="MFS_MefA_like"/>
    <property type="match status" value="1"/>
</dbReference>
<evidence type="ECO:0000256" key="7">
    <source>
        <dbReference type="ARBA" id="ARBA00038075"/>
    </source>
</evidence>
<feature type="transmembrane region" description="Helical" evidence="9">
    <location>
        <begin position="84"/>
        <end position="103"/>
    </location>
</feature>
<feature type="transmembrane region" description="Helical" evidence="9">
    <location>
        <begin position="271"/>
        <end position="289"/>
    </location>
</feature>
<feature type="transmembrane region" description="Helical" evidence="9">
    <location>
        <begin position="383"/>
        <end position="405"/>
    </location>
</feature>
<dbReference type="EMBL" id="JAAGNZ010000001">
    <property type="protein sequence ID" value="NEU66800.1"/>
    <property type="molecule type" value="Genomic_DNA"/>
</dbReference>
<keyword evidence="6 9" id="KW-0472">Membrane</keyword>
<dbReference type="PROSITE" id="PS50850">
    <property type="entry name" value="MFS"/>
    <property type="match status" value="1"/>
</dbReference>
<name>A0A6M0IEV0_9BACT</name>
<reference evidence="11 12" key="1">
    <citation type="submission" date="2020-02" db="EMBL/GenBank/DDBJ databases">
        <title>Draft genome sequence of two Spirosoma agri KCTC 52727 and Spirosoma terrae KCTC 52035.</title>
        <authorList>
            <person name="Rojas J."/>
            <person name="Ambika Manirajan B."/>
            <person name="Ratering S."/>
            <person name="Suarez C."/>
            <person name="Schnell S."/>
        </authorList>
    </citation>
    <scope>NUCLEOTIDE SEQUENCE [LARGE SCALE GENOMIC DNA]</scope>
    <source>
        <strain evidence="11 12">KCTC 52727</strain>
    </source>
</reference>
<dbReference type="AlphaFoldDB" id="A0A6M0IEV0"/>
<evidence type="ECO:0000313" key="12">
    <source>
        <dbReference type="Proteomes" id="UP000477386"/>
    </source>
</evidence>
<feature type="domain" description="Major facilitator superfamily (MFS) profile" evidence="10">
    <location>
        <begin position="1"/>
        <end position="409"/>
    </location>
</feature>
<dbReference type="PANTHER" id="PTHR23513">
    <property type="entry name" value="INTEGRAL MEMBRANE EFFLUX PROTEIN-RELATED"/>
    <property type="match status" value="1"/>
</dbReference>
<feature type="transmembrane region" description="Helical" evidence="9">
    <location>
        <begin position="234"/>
        <end position="259"/>
    </location>
</feature>
<evidence type="ECO:0000313" key="11">
    <source>
        <dbReference type="EMBL" id="NEU66800.1"/>
    </source>
</evidence>
<evidence type="ECO:0000256" key="9">
    <source>
        <dbReference type="SAM" id="Phobius"/>
    </source>
</evidence>
<keyword evidence="3" id="KW-1003">Cell membrane</keyword>
<sequence length="417" mass="45272">MVTDSTKVDTYASLRIPDFRYFVMNSFLMTVTLLIQEVILGYELYKITHDPLALGLVGLAEALPFIAISLFGGHLADRRDKKRILQWSSLVIFLGSVILYFVFQPTVVATLSQTARLATIYGVLMLIGTAKGFYSPASSSMKPFLVPRELYANSATWSSSFWQAGAIVGPGVAGFLYNWVGFDNTLLVIIGLFGFCFILIAFINPKPVPATVGPAQSLRESLKEGFRFVFKTQIVLYAISLDLFSVLFGGVVAILPVFAEDILRVGAQGLGFLRAAPSVGALLTMAYMTKHPPTHNAWRNMLLAVAGFGVTTIIFSLSTNFYLSLLMLALTGAFDSVSVIIRQTILQIFPPDHMRGRVAAVNGIFVSSSNEIGAFESGLLARLLGTVPSVALGGVVTLVVVSYVYSKSKELFAVRLS</sequence>
<feature type="transmembrane region" description="Helical" evidence="9">
    <location>
        <begin position="21"/>
        <end position="40"/>
    </location>
</feature>
<dbReference type="RefSeq" id="WP_164036053.1">
    <property type="nucleotide sequence ID" value="NZ_JAAGNZ010000001.1"/>
</dbReference>
<evidence type="ECO:0000256" key="5">
    <source>
        <dbReference type="ARBA" id="ARBA00022989"/>
    </source>
</evidence>
<dbReference type="PANTHER" id="PTHR23513:SF9">
    <property type="entry name" value="ENTEROBACTIN EXPORTER ENTS"/>
    <property type="match status" value="1"/>
</dbReference>
<feature type="transmembrane region" description="Helical" evidence="9">
    <location>
        <begin position="301"/>
        <end position="323"/>
    </location>
</feature>
<dbReference type="InterPro" id="IPR036259">
    <property type="entry name" value="MFS_trans_sf"/>
</dbReference>
<evidence type="ECO:0000256" key="3">
    <source>
        <dbReference type="ARBA" id="ARBA00022475"/>
    </source>
</evidence>
<evidence type="ECO:0000256" key="1">
    <source>
        <dbReference type="ARBA" id="ARBA00004651"/>
    </source>
</evidence>
<comment type="similarity">
    <text evidence="7">Belongs to the major facilitator superfamily. Drug:H(+) antiporter-3 (DHA3) (TC 2.A.1.21) family.</text>
</comment>
<accession>A0A6M0IEV0</accession>
<dbReference type="Pfam" id="PF07690">
    <property type="entry name" value="MFS_1"/>
    <property type="match status" value="1"/>
</dbReference>
<evidence type="ECO:0000256" key="6">
    <source>
        <dbReference type="ARBA" id="ARBA00023136"/>
    </source>
</evidence>
<dbReference type="Gene3D" id="1.20.1250.20">
    <property type="entry name" value="MFS general substrate transporter like domains"/>
    <property type="match status" value="1"/>
</dbReference>
<proteinExistence type="inferred from homology"/>
<evidence type="ECO:0000256" key="8">
    <source>
        <dbReference type="ARBA" id="ARBA00040914"/>
    </source>
</evidence>